<dbReference type="AlphaFoldDB" id="A0A420IV33"/>
<sequence length="602" mass="67535">MANSRADYDKKNTDNLDQSQDISVIETASLPLEAPYNPNSISQPEHEYSRSDDRKQRKEKYDIKLIKWCDQDSIRNTRISPILIQNANGPCPLLALVNALTLSTPAGLNTPLVDTLKSREQISLGLLLDAVFDELTSERRSSTTNELPDVTDLYSFLVTLHTGMNVNPCFFPQGGGSVNEQSMSPEKISGEREVIPGSFEETREMRLYSTFKIPLIHGWLPHPQSLEYGALFRSAKTYEDAQNKMLMQDTLEAKLREGVLDLKEQSLLEDITTIKYFITSNATQLTSQGLDTITRSISPGTVAIFFRNNHFSTLYRHFENYQLFQLVTDIGYAKNDDVIWESLIDVNGENAQFFSGDFRLVSGNSNTQASTSKNNSCELDSHVNLKSPAFDSSIDIESTSLQNQNMVQEDQDLALALQIQEEEEQSHRAARYRRRLAANPSQQHHTQAGQNDSEVSQSLTSHRTSVTSRITPENRPAIPPRKSIINVGGQPRSRIADLDVVADLPPSYEVAATQQAYLPLNSQSNFDTTSNRVNDSEIGLTEHENVRNSKPSQGIDRRQRQSEQTGSPRTGLRRDKRLASVQGVMDKMVSGQERVQKECAIM</sequence>
<proteinExistence type="predicted"/>
<keyword evidence="3" id="KW-0378">Hydrolase</keyword>
<dbReference type="PANTHER" id="PTHR18063:SF6">
    <property type="entry name" value="UBIQUITIN CARBOXYL-TERMINAL HYDROLASE"/>
    <property type="match status" value="1"/>
</dbReference>
<dbReference type="GO" id="GO:0016807">
    <property type="term" value="F:cysteine-type carboxypeptidase activity"/>
    <property type="evidence" value="ECO:0007669"/>
    <property type="project" value="TreeGrafter"/>
</dbReference>
<dbReference type="Proteomes" id="UP000283383">
    <property type="component" value="Unassembled WGS sequence"/>
</dbReference>
<feature type="region of interest" description="Disordered" evidence="1">
    <location>
        <begin position="1"/>
        <end position="55"/>
    </location>
</feature>
<feature type="region of interest" description="Disordered" evidence="1">
    <location>
        <begin position="522"/>
        <end position="577"/>
    </location>
</feature>
<keyword evidence="4" id="KW-1185">Reference proteome</keyword>
<dbReference type="STRING" id="62708.A0A420IV33"/>
<feature type="compositionally biased region" description="Polar residues" evidence="1">
    <location>
        <begin position="522"/>
        <end position="533"/>
    </location>
</feature>
<dbReference type="EMBL" id="MCBQ01006464">
    <property type="protein sequence ID" value="RKF78406.1"/>
    <property type="molecule type" value="Genomic_DNA"/>
</dbReference>
<evidence type="ECO:0000313" key="4">
    <source>
        <dbReference type="Proteomes" id="UP000283383"/>
    </source>
</evidence>
<evidence type="ECO:0000313" key="3">
    <source>
        <dbReference type="EMBL" id="RKF78406.1"/>
    </source>
</evidence>
<dbReference type="GO" id="GO:1990380">
    <property type="term" value="F:K48-linked deubiquitinase activity"/>
    <property type="evidence" value="ECO:0007669"/>
    <property type="project" value="InterPro"/>
</dbReference>
<gene>
    <name evidence="3" type="ORF">GcM3_064005</name>
</gene>
<dbReference type="GO" id="GO:0071108">
    <property type="term" value="P:protein K48-linked deubiquitination"/>
    <property type="evidence" value="ECO:0007669"/>
    <property type="project" value="TreeGrafter"/>
</dbReference>
<dbReference type="PANTHER" id="PTHR18063">
    <property type="entry name" value="NF-E2 INDUCIBLE PROTEIN"/>
    <property type="match status" value="1"/>
</dbReference>
<dbReference type="GO" id="GO:0005829">
    <property type="term" value="C:cytosol"/>
    <property type="evidence" value="ECO:0007669"/>
    <property type="project" value="TreeGrafter"/>
</dbReference>
<organism evidence="3 4">
    <name type="scientific">Golovinomyces cichoracearum</name>
    <dbReference type="NCBI Taxonomy" id="62708"/>
    <lineage>
        <taxon>Eukaryota</taxon>
        <taxon>Fungi</taxon>
        <taxon>Dikarya</taxon>
        <taxon>Ascomycota</taxon>
        <taxon>Pezizomycotina</taxon>
        <taxon>Leotiomycetes</taxon>
        <taxon>Erysiphales</taxon>
        <taxon>Erysiphaceae</taxon>
        <taxon>Golovinomyces</taxon>
    </lineage>
</organism>
<reference evidence="3 4" key="1">
    <citation type="journal article" date="2018" name="BMC Genomics">
        <title>Comparative genome analyses reveal sequence features reflecting distinct modes of host-adaptation between dicot and monocot powdery mildew.</title>
        <authorList>
            <person name="Wu Y."/>
            <person name="Ma X."/>
            <person name="Pan Z."/>
            <person name="Kale S.D."/>
            <person name="Song Y."/>
            <person name="King H."/>
            <person name="Zhang Q."/>
            <person name="Presley C."/>
            <person name="Deng X."/>
            <person name="Wei C.I."/>
            <person name="Xiao S."/>
        </authorList>
    </citation>
    <scope>NUCLEOTIDE SEQUENCE [LARGE SCALE GENOMIC DNA]</scope>
    <source>
        <strain evidence="3">UMSG3</strain>
    </source>
</reference>
<protein>
    <submittedName>
        <fullName evidence="3">Ubiquitin carboxyl-terminal hydrolase MINDY-1</fullName>
    </submittedName>
</protein>
<feature type="domain" description="MINDY deubiquitinase" evidence="2">
    <location>
        <begin position="60"/>
        <end position="358"/>
    </location>
</feature>
<evidence type="ECO:0000259" key="2">
    <source>
        <dbReference type="Pfam" id="PF04424"/>
    </source>
</evidence>
<dbReference type="GO" id="GO:0004843">
    <property type="term" value="F:cysteine-type deubiquitinase activity"/>
    <property type="evidence" value="ECO:0007669"/>
    <property type="project" value="InterPro"/>
</dbReference>
<accession>A0A420IV33</accession>
<feature type="compositionally biased region" description="Basic and acidic residues" evidence="1">
    <location>
        <begin position="44"/>
        <end position="55"/>
    </location>
</feature>
<evidence type="ECO:0000256" key="1">
    <source>
        <dbReference type="SAM" id="MobiDB-lite"/>
    </source>
</evidence>
<dbReference type="GO" id="GO:0071944">
    <property type="term" value="C:cell periphery"/>
    <property type="evidence" value="ECO:0007669"/>
    <property type="project" value="TreeGrafter"/>
</dbReference>
<dbReference type="InterPro" id="IPR007518">
    <property type="entry name" value="MINDY"/>
</dbReference>
<feature type="region of interest" description="Disordered" evidence="1">
    <location>
        <begin position="437"/>
        <end position="490"/>
    </location>
</feature>
<dbReference type="Pfam" id="PF04424">
    <property type="entry name" value="MINDY_DUB"/>
    <property type="match status" value="1"/>
</dbReference>
<dbReference type="InterPro" id="IPR033979">
    <property type="entry name" value="MINDY_domain"/>
</dbReference>
<feature type="compositionally biased region" description="Basic and acidic residues" evidence="1">
    <location>
        <begin position="1"/>
        <end position="14"/>
    </location>
</feature>
<comment type="caution">
    <text evidence="3">The sequence shown here is derived from an EMBL/GenBank/DDBJ whole genome shotgun (WGS) entry which is preliminary data.</text>
</comment>
<feature type="compositionally biased region" description="Polar residues" evidence="1">
    <location>
        <begin position="439"/>
        <end position="471"/>
    </location>
</feature>
<name>A0A420IV33_9PEZI</name>